<keyword evidence="1" id="KW-1133">Transmembrane helix</keyword>
<gene>
    <name evidence="2" type="ORF">QFZ46_000936</name>
</gene>
<organism evidence="2 3">
    <name type="scientific">Microbacterium murale</name>
    <dbReference type="NCBI Taxonomy" id="1081040"/>
    <lineage>
        <taxon>Bacteria</taxon>
        <taxon>Bacillati</taxon>
        <taxon>Actinomycetota</taxon>
        <taxon>Actinomycetes</taxon>
        <taxon>Micrococcales</taxon>
        <taxon>Microbacteriaceae</taxon>
        <taxon>Microbacterium</taxon>
    </lineage>
</organism>
<keyword evidence="1" id="KW-0812">Transmembrane</keyword>
<protein>
    <submittedName>
        <fullName evidence="2">Multidrug efflux pump subunit AcrB</fullName>
    </submittedName>
</protein>
<comment type="caution">
    <text evidence="2">The sequence shown here is derived from an EMBL/GenBank/DDBJ whole genome shotgun (WGS) entry which is preliminary data.</text>
</comment>
<dbReference type="Proteomes" id="UP001239085">
    <property type="component" value="Unassembled WGS sequence"/>
</dbReference>
<dbReference type="EMBL" id="JAUSXK010000001">
    <property type="protein sequence ID" value="MDQ0642776.1"/>
    <property type="molecule type" value="Genomic_DNA"/>
</dbReference>
<proteinExistence type="predicted"/>
<name>A0ABU0P7W6_9MICO</name>
<keyword evidence="1" id="KW-0472">Membrane</keyword>
<reference evidence="2 3" key="1">
    <citation type="submission" date="2023-07" db="EMBL/GenBank/DDBJ databases">
        <title>Comparative genomics of wheat-associated soil bacteria to identify genetic determinants of phenazine resistance.</title>
        <authorList>
            <person name="Mouncey N."/>
        </authorList>
    </citation>
    <scope>NUCLEOTIDE SEQUENCE [LARGE SCALE GENOMIC DNA]</scope>
    <source>
        <strain evidence="2 3">W2I7</strain>
    </source>
</reference>
<accession>A0ABU0P7W6</accession>
<evidence type="ECO:0000313" key="2">
    <source>
        <dbReference type="EMBL" id="MDQ0642776.1"/>
    </source>
</evidence>
<feature type="transmembrane region" description="Helical" evidence="1">
    <location>
        <begin position="33"/>
        <end position="52"/>
    </location>
</feature>
<evidence type="ECO:0000313" key="3">
    <source>
        <dbReference type="Proteomes" id="UP001239085"/>
    </source>
</evidence>
<dbReference type="RefSeq" id="WP_307358839.1">
    <property type="nucleotide sequence ID" value="NZ_JAUSXK010000001.1"/>
</dbReference>
<keyword evidence="3" id="KW-1185">Reference proteome</keyword>
<feature type="transmembrane region" description="Helical" evidence="1">
    <location>
        <begin position="9"/>
        <end position="27"/>
    </location>
</feature>
<evidence type="ECO:0000256" key="1">
    <source>
        <dbReference type="SAM" id="Phobius"/>
    </source>
</evidence>
<sequence>MTQTITQRLTIALPLVGVAFLLASLFLPVQFAAIAWGLAMISFLVALTCALLEQRRRKAERSAAR</sequence>